<dbReference type="Proteomes" id="UP000034883">
    <property type="component" value="Chromosome"/>
</dbReference>
<dbReference type="SUPFAM" id="SSF48452">
    <property type="entry name" value="TPR-like"/>
    <property type="match status" value="1"/>
</dbReference>
<dbReference type="PROSITE" id="PS51257">
    <property type="entry name" value="PROKAR_LIPOPROTEIN"/>
    <property type="match status" value="1"/>
</dbReference>
<dbReference type="STRING" id="927083.DB32_008815"/>
<feature type="region of interest" description="Disordered" evidence="1">
    <location>
        <begin position="176"/>
        <end position="213"/>
    </location>
</feature>
<accession>A0A0F6YNM0</accession>
<dbReference type="Pfam" id="PF13432">
    <property type="entry name" value="TPR_16"/>
    <property type="match status" value="1"/>
</dbReference>
<proteinExistence type="predicted"/>
<keyword evidence="4" id="KW-1185">Reference proteome</keyword>
<dbReference type="KEGG" id="samy:DB32_008815"/>
<protein>
    <submittedName>
        <fullName evidence="3">Uncharacterized protein</fullName>
    </submittedName>
</protein>
<dbReference type="InterPro" id="IPR011990">
    <property type="entry name" value="TPR-like_helical_dom_sf"/>
</dbReference>
<feature type="compositionally biased region" description="Low complexity" evidence="1">
    <location>
        <begin position="178"/>
        <end position="188"/>
    </location>
</feature>
<dbReference type="Gene3D" id="1.25.40.10">
    <property type="entry name" value="Tetratricopeptide repeat domain"/>
    <property type="match status" value="1"/>
</dbReference>
<feature type="signal peptide" evidence="2">
    <location>
        <begin position="1"/>
        <end position="22"/>
    </location>
</feature>
<reference evidence="3 4" key="1">
    <citation type="submission" date="2015-03" db="EMBL/GenBank/DDBJ databases">
        <title>Genome assembly of Sandaracinus amylolyticus DSM 53668.</title>
        <authorList>
            <person name="Sharma G."/>
            <person name="Subramanian S."/>
        </authorList>
    </citation>
    <scope>NUCLEOTIDE SEQUENCE [LARGE SCALE GENOMIC DNA]</scope>
    <source>
        <strain evidence="3 4">DSM 53668</strain>
    </source>
</reference>
<feature type="chain" id="PRO_5002512592" evidence="2">
    <location>
        <begin position="23"/>
        <end position="213"/>
    </location>
</feature>
<dbReference type="EMBL" id="CP011125">
    <property type="protein sequence ID" value="AKF11666.1"/>
    <property type="molecule type" value="Genomic_DNA"/>
</dbReference>
<evidence type="ECO:0000313" key="4">
    <source>
        <dbReference type="Proteomes" id="UP000034883"/>
    </source>
</evidence>
<keyword evidence="2" id="KW-0732">Signal</keyword>
<sequence length="213" mass="22949">MRVLLFVIALATVGCGGAQTQADETPVTDPLSTVQPSELYERGVYLAQHEDYIRAEQYLVAAMQRGHDENVVMPTLLAACVRSSRLSAALGYAEPYLERHPEAWSLRLLVATIHMGLGEPADAHAQLMRVVDDQPTEPVAHYMLGVLSRDDLADPAAAIASFQRYLELAPEGEHAAEARASIARATSAQPQPEGASTLPVRMPSHEPTAGATQ</sequence>
<evidence type="ECO:0000313" key="3">
    <source>
        <dbReference type="EMBL" id="AKF11666.1"/>
    </source>
</evidence>
<name>A0A0F6YNM0_9BACT</name>
<dbReference type="AlphaFoldDB" id="A0A0F6YNM0"/>
<dbReference type="RefSeq" id="WP_169791744.1">
    <property type="nucleotide sequence ID" value="NZ_CP011125.1"/>
</dbReference>
<evidence type="ECO:0000256" key="1">
    <source>
        <dbReference type="SAM" id="MobiDB-lite"/>
    </source>
</evidence>
<evidence type="ECO:0000256" key="2">
    <source>
        <dbReference type="SAM" id="SignalP"/>
    </source>
</evidence>
<gene>
    <name evidence="3" type="ORF">DB32_008815</name>
</gene>
<organism evidence="3 4">
    <name type="scientific">Sandaracinus amylolyticus</name>
    <dbReference type="NCBI Taxonomy" id="927083"/>
    <lineage>
        <taxon>Bacteria</taxon>
        <taxon>Pseudomonadati</taxon>
        <taxon>Myxococcota</taxon>
        <taxon>Polyangia</taxon>
        <taxon>Polyangiales</taxon>
        <taxon>Sandaracinaceae</taxon>
        <taxon>Sandaracinus</taxon>
    </lineage>
</organism>